<organism evidence="1 2">
    <name type="scientific">Reinekea blandensis MED297</name>
    <dbReference type="NCBI Taxonomy" id="314283"/>
    <lineage>
        <taxon>Bacteria</taxon>
        <taxon>Pseudomonadati</taxon>
        <taxon>Pseudomonadota</taxon>
        <taxon>Gammaproteobacteria</taxon>
        <taxon>Oceanospirillales</taxon>
        <taxon>Saccharospirillaceae</taxon>
        <taxon>Reinekea</taxon>
    </lineage>
</organism>
<dbReference type="AlphaFoldDB" id="A4BCB3"/>
<evidence type="ECO:0000313" key="2">
    <source>
        <dbReference type="Proteomes" id="UP000005953"/>
    </source>
</evidence>
<comment type="caution">
    <text evidence="1">The sequence shown here is derived from an EMBL/GenBank/DDBJ whole genome shotgun (WGS) entry which is preliminary data.</text>
</comment>
<accession>A4BCB3</accession>
<dbReference type="RefSeq" id="WP_008042509.1">
    <property type="nucleotide sequence ID" value="NZ_CH724149.1"/>
</dbReference>
<dbReference type="OrthoDB" id="6331972at2"/>
<gene>
    <name evidence="1" type="ORF">MED297_13187</name>
</gene>
<dbReference type="HOGENOM" id="CLU_1894506_0_0_6"/>
<evidence type="ECO:0000313" key="1">
    <source>
        <dbReference type="EMBL" id="EAR10179.1"/>
    </source>
</evidence>
<dbReference type="Proteomes" id="UP000005953">
    <property type="component" value="Unassembled WGS sequence"/>
</dbReference>
<reference evidence="1 2" key="1">
    <citation type="submission" date="2006-02" db="EMBL/GenBank/DDBJ databases">
        <authorList>
            <person name="Pinhassi J."/>
            <person name="Pedros-Alio C."/>
            <person name="Ferriera S."/>
            <person name="Johnson J."/>
            <person name="Kravitz S."/>
            <person name="Halpern A."/>
            <person name="Remington K."/>
            <person name="Beeson K."/>
            <person name="Tran B."/>
            <person name="Rogers Y.-H."/>
            <person name="Friedman R."/>
            <person name="Venter J.C."/>
        </authorList>
    </citation>
    <scope>NUCLEOTIDE SEQUENCE [LARGE SCALE GENOMIC DNA]</scope>
    <source>
        <strain evidence="1 2">MED297</strain>
    </source>
</reference>
<dbReference type="EMBL" id="AAOE01000005">
    <property type="protein sequence ID" value="EAR10179.1"/>
    <property type="molecule type" value="Genomic_DNA"/>
</dbReference>
<proteinExistence type="predicted"/>
<evidence type="ECO:0008006" key="3">
    <source>
        <dbReference type="Google" id="ProtNLM"/>
    </source>
</evidence>
<name>A4BCB3_9GAMM</name>
<keyword evidence="2" id="KW-1185">Reference proteome</keyword>
<sequence length="134" mass="15491">MSYRHNPNSTTLAEIDKTLQFIRERAPELFEREGATKWTEGHRVFFDPEGPDDQYTFMVGALKNGNVTWHMMPIYAVPELKERWATALRPFLSGKSCIQFKSFDELPQDALDDIVRKGTPAFGQVLNTLKKKKR</sequence>
<protein>
    <recommendedName>
        <fullName evidence="3">YdhG-like domain-containing protein</fullName>
    </recommendedName>
</protein>